<proteinExistence type="predicted"/>
<dbReference type="GO" id="GO:0098796">
    <property type="term" value="C:membrane protein complex"/>
    <property type="evidence" value="ECO:0007669"/>
    <property type="project" value="UniProtKB-ARBA"/>
</dbReference>
<dbReference type="InterPro" id="IPR003593">
    <property type="entry name" value="AAA+_ATPase"/>
</dbReference>
<dbReference type="CDD" id="cd03255">
    <property type="entry name" value="ABC_MJ0796_LolCDE_FtsE"/>
    <property type="match status" value="1"/>
</dbReference>
<accession>A0A0H4T6E1</accession>
<feature type="domain" description="ABC transporter" evidence="4">
    <location>
        <begin position="7"/>
        <end position="240"/>
    </location>
</feature>
<reference evidence="5" key="1">
    <citation type="journal article" date="2015" name="ISME J.">
        <title>Aquifer environment selects for microbial species cohorts in sediment and groundwater.</title>
        <authorList>
            <person name="Hug L.A."/>
            <person name="Thomas B.C."/>
            <person name="Brown C.T."/>
            <person name="Frischkorn K.R."/>
            <person name="Williams K.H."/>
            <person name="Tringe S.G."/>
            <person name="Banfield J.F."/>
        </authorList>
    </citation>
    <scope>NUCLEOTIDE SEQUENCE</scope>
</reference>
<dbReference type="InterPro" id="IPR003439">
    <property type="entry name" value="ABC_transporter-like_ATP-bd"/>
</dbReference>
<dbReference type="InterPro" id="IPR027417">
    <property type="entry name" value="P-loop_NTPase"/>
</dbReference>
<dbReference type="EMBL" id="KT007010">
    <property type="protein sequence ID" value="AKQ03321.1"/>
    <property type="molecule type" value="Genomic_DNA"/>
</dbReference>
<dbReference type="GO" id="GO:0005524">
    <property type="term" value="F:ATP binding"/>
    <property type="evidence" value="ECO:0007669"/>
    <property type="project" value="UniProtKB-KW"/>
</dbReference>
<dbReference type="PROSITE" id="PS00211">
    <property type="entry name" value="ABC_TRANSPORTER_1"/>
    <property type="match status" value="1"/>
</dbReference>
<dbReference type="GO" id="GO:0016887">
    <property type="term" value="F:ATP hydrolysis activity"/>
    <property type="evidence" value="ECO:0007669"/>
    <property type="project" value="InterPro"/>
</dbReference>
<dbReference type="GO" id="GO:0005886">
    <property type="term" value="C:plasma membrane"/>
    <property type="evidence" value="ECO:0007669"/>
    <property type="project" value="TreeGrafter"/>
</dbReference>
<protein>
    <submittedName>
        <fullName evidence="5">ABC transporter ATP-binding protein, putative ABC transport system ATP-binding protein</fullName>
    </submittedName>
</protein>
<keyword evidence="2" id="KW-0547">Nucleotide-binding</keyword>
<dbReference type="InterPro" id="IPR015854">
    <property type="entry name" value="ABC_transpr_LolD-like"/>
</dbReference>
<dbReference type="FunFam" id="3.40.50.300:FF:000032">
    <property type="entry name" value="Export ABC transporter ATP-binding protein"/>
    <property type="match status" value="1"/>
</dbReference>
<dbReference type="Gene3D" id="3.40.50.300">
    <property type="entry name" value="P-loop containing nucleotide triphosphate hydrolases"/>
    <property type="match status" value="1"/>
</dbReference>
<name>A0A0H4T6E1_9ARCH</name>
<evidence type="ECO:0000256" key="1">
    <source>
        <dbReference type="ARBA" id="ARBA00022448"/>
    </source>
</evidence>
<sequence length="241" mass="26823">MKGNNVIELKNVSKHYHMGDSIVKAIDGVDIAIERGDFVAIMGPSGSGKSTGMNLTGSLDLATNGEIFLDGKDIEHLEESELAQIRGKKIGFIFQQFNLIPTLTAKGNVMLPMLFQGMEKEAREERAEKLLEMIGLKDRMEHYPNQLSGGQQQRVAIARSLANDPEVILADEPTGNLDSKTEIKIMDFLVNLNSSGKTVIIVTHSPEIAEKYARKIYWLKDGKVEKVTRKIKGKWKIIKKS</sequence>
<keyword evidence="1" id="KW-0813">Transport</keyword>
<dbReference type="PANTHER" id="PTHR24220">
    <property type="entry name" value="IMPORT ATP-BINDING PROTEIN"/>
    <property type="match status" value="1"/>
</dbReference>
<dbReference type="Pfam" id="PF00005">
    <property type="entry name" value="ABC_tran"/>
    <property type="match status" value="1"/>
</dbReference>
<dbReference type="PROSITE" id="PS50893">
    <property type="entry name" value="ABC_TRANSPORTER_2"/>
    <property type="match status" value="1"/>
</dbReference>
<evidence type="ECO:0000313" key="5">
    <source>
        <dbReference type="EMBL" id="AKQ03321.1"/>
    </source>
</evidence>
<organism evidence="5">
    <name type="scientific">uncultured archaeon Rifle_16ft_4_minimus_37913</name>
    <dbReference type="NCBI Taxonomy" id="1665152"/>
    <lineage>
        <taxon>Archaea</taxon>
        <taxon>environmental samples</taxon>
    </lineage>
</organism>
<keyword evidence="3 5" id="KW-0067">ATP-binding</keyword>
<dbReference type="PANTHER" id="PTHR24220:SF86">
    <property type="entry name" value="ABC TRANSPORTER ABCH.1"/>
    <property type="match status" value="1"/>
</dbReference>
<evidence type="ECO:0000256" key="3">
    <source>
        <dbReference type="ARBA" id="ARBA00022840"/>
    </source>
</evidence>
<dbReference type="InterPro" id="IPR017871">
    <property type="entry name" value="ABC_transporter-like_CS"/>
</dbReference>
<dbReference type="InterPro" id="IPR017911">
    <property type="entry name" value="MacB-like_ATP-bd"/>
</dbReference>
<dbReference type="SUPFAM" id="SSF52540">
    <property type="entry name" value="P-loop containing nucleoside triphosphate hydrolases"/>
    <property type="match status" value="1"/>
</dbReference>
<evidence type="ECO:0000256" key="2">
    <source>
        <dbReference type="ARBA" id="ARBA00022741"/>
    </source>
</evidence>
<dbReference type="AlphaFoldDB" id="A0A0H4T6E1"/>
<dbReference type="SMART" id="SM00382">
    <property type="entry name" value="AAA"/>
    <property type="match status" value="1"/>
</dbReference>
<evidence type="ECO:0000259" key="4">
    <source>
        <dbReference type="PROSITE" id="PS50893"/>
    </source>
</evidence>
<dbReference type="GO" id="GO:0022857">
    <property type="term" value="F:transmembrane transporter activity"/>
    <property type="evidence" value="ECO:0007669"/>
    <property type="project" value="TreeGrafter"/>
</dbReference>